<keyword evidence="1" id="KW-0812">Transmembrane</keyword>
<dbReference type="OrthoDB" id="360192at2"/>
<feature type="transmembrane region" description="Helical" evidence="1">
    <location>
        <begin position="21"/>
        <end position="42"/>
    </location>
</feature>
<dbReference type="EMBL" id="FQVI01000014">
    <property type="protein sequence ID" value="SHF13885.1"/>
    <property type="molecule type" value="Genomic_DNA"/>
</dbReference>
<sequence length="166" mass="18317">MDSAVQWFANNMPSFLSPEAAIFLVSMVPILELRGGLLLASILKIPMVQASVICIIGNILPIPFILLFIRQIFKWLKKTKIFRPLIEKLEKRAMGKSDKIKKFEFWGLVLFVGVPLPGTGGWTGALIASLLEVDLKKSVPAILLGICMATVIMLIVSYGMLGTIMQ</sequence>
<dbReference type="Proteomes" id="UP000184245">
    <property type="component" value="Unassembled WGS sequence"/>
</dbReference>
<feature type="transmembrane region" description="Helical" evidence="1">
    <location>
        <begin position="105"/>
        <end position="127"/>
    </location>
</feature>
<dbReference type="InterPro" id="IPR009577">
    <property type="entry name" value="Sm_multidrug_ex"/>
</dbReference>
<proteinExistence type="predicted"/>
<dbReference type="PANTHER" id="PTHR36007:SF2">
    <property type="entry name" value="TRANSPORT PROTEIN-RELATED"/>
    <property type="match status" value="1"/>
</dbReference>
<keyword evidence="3" id="KW-1185">Reference proteome</keyword>
<evidence type="ECO:0000313" key="2">
    <source>
        <dbReference type="EMBL" id="SHF13885.1"/>
    </source>
</evidence>
<protein>
    <submittedName>
        <fullName evidence="2">Uncharacterized membrane protein</fullName>
    </submittedName>
</protein>
<reference evidence="2 3" key="1">
    <citation type="submission" date="2016-11" db="EMBL/GenBank/DDBJ databases">
        <authorList>
            <person name="Jaros S."/>
            <person name="Januszkiewicz K."/>
            <person name="Wedrychowicz H."/>
        </authorList>
    </citation>
    <scope>NUCLEOTIDE SEQUENCE [LARGE SCALE GENOMIC DNA]</scope>
    <source>
        <strain evidence="2 3">DSM 17459</strain>
    </source>
</reference>
<accession>A0A1M4Z7B3</accession>
<evidence type="ECO:0000256" key="1">
    <source>
        <dbReference type="SAM" id="Phobius"/>
    </source>
</evidence>
<dbReference type="PANTHER" id="PTHR36007">
    <property type="entry name" value="TRANSPORT PROTEIN-RELATED"/>
    <property type="match status" value="1"/>
</dbReference>
<keyword evidence="1" id="KW-0472">Membrane</keyword>
<feature type="transmembrane region" description="Helical" evidence="1">
    <location>
        <begin position="48"/>
        <end position="69"/>
    </location>
</feature>
<evidence type="ECO:0000313" key="3">
    <source>
        <dbReference type="Proteomes" id="UP000184245"/>
    </source>
</evidence>
<dbReference type="AlphaFoldDB" id="A0A1M4Z7B3"/>
<gene>
    <name evidence="2" type="ORF">SAMN02745158_02639</name>
</gene>
<dbReference type="Pfam" id="PF06695">
    <property type="entry name" value="Sm_multidrug_ex"/>
    <property type="match status" value="1"/>
</dbReference>
<keyword evidence="1" id="KW-1133">Transmembrane helix</keyword>
<feature type="transmembrane region" description="Helical" evidence="1">
    <location>
        <begin position="139"/>
        <end position="161"/>
    </location>
</feature>
<name>A0A1M4Z7B3_9CLOT</name>
<dbReference type="STRING" id="1122155.SAMN02745158_02639"/>
<organism evidence="2 3">
    <name type="scientific">Lactonifactor longoviformis DSM 17459</name>
    <dbReference type="NCBI Taxonomy" id="1122155"/>
    <lineage>
        <taxon>Bacteria</taxon>
        <taxon>Bacillati</taxon>
        <taxon>Bacillota</taxon>
        <taxon>Clostridia</taxon>
        <taxon>Eubacteriales</taxon>
        <taxon>Clostridiaceae</taxon>
        <taxon>Lactonifactor</taxon>
    </lineage>
</organism>
<dbReference type="RefSeq" id="WP_072852509.1">
    <property type="nucleotide sequence ID" value="NZ_FQVI01000014.1"/>
</dbReference>